<dbReference type="OrthoDB" id="497944at2759"/>
<dbReference type="RefSeq" id="XP_003078435.1">
    <property type="nucleotide sequence ID" value="XM_003078387.1"/>
</dbReference>
<proteinExistence type="predicted"/>
<evidence type="ECO:0000313" key="4">
    <source>
        <dbReference type="Proteomes" id="UP000009170"/>
    </source>
</evidence>
<keyword evidence="1" id="KW-0812">Transmembrane</keyword>
<sequence>MLDVESTALAKRALGTYFAVVCAVSIASHRAFAGKFARGHRLAGLAHLGVLAARASALATDEDATRGAVWDAVMFATGMTATLTAYRDFAKAREHVERRERASGTLHRDAAVTGSEMLEHAFYHLVNGFQIAYVWVSGTQAFKTARLETRMVICLAATSVWFAREKFPTNSFSKNYKSGTFVDLETVMYRVKKYQYVLYKTVLLHGLNVSLAIAPRAELADMFEWRMYWLLLNAAYVFEFFLQTLVRRRYIPQWTMLALNQALMVISTAAVIPVVTECVLPSAALVAFVLNFLNRRREVFNVAVALVVSSLVV</sequence>
<dbReference type="EMBL" id="KZ155826">
    <property type="protein sequence ID" value="OUS44106.1"/>
    <property type="molecule type" value="Genomic_DNA"/>
</dbReference>
<accession>A0A454XK09</accession>
<protein>
    <submittedName>
        <fullName evidence="2">Unnamed product</fullName>
    </submittedName>
</protein>
<dbReference type="AlphaFoldDB" id="Q01BY2"/>
<keyword evidence="1" id="KW-1133">Transmembrane helix</keyword>
<feature type="transmembrane region" description="Helical" evidence="1">
    <location>
        <begin position="227"/>
        <end position="246"/>
    </location>
</feature>
<reference evidence="2" key="2">
    <citation type="journal article" date="2014" name="BMC Genomics">
        <title>An improved genome of the model marine alga Ostreococcus tauri unfolds by assessing Illumina de novo assemblies.</title>
        <authorList>
            <person name="Blanc-Mathieu R."/>
            <person name="Verhelst B."/>
            <person name="Derelle E."/>
            <person name="Rombauts S."/>
            <person name="Bouget F.Y."/>
            <person name="Carre I."/>
            <person name="Chateau A."/>
            <person name="Eyre-Walker A."/>
            <person name="Grimsley N."/>
            <person name="Moreau H."/>
            <person name="Piegu B."/>
            <person name="Rivals E."/>
            <person name="Schackwitz W."/>
            <person name="Van de Peer Y."/>
            <person name="Piganeau G."/>
        </authorList>
    </citation>
    <scope>NUCLEOTIDE SEQUENCE</scope>
    <source>
        <strain evidence="2">RCC4221</strain>
    </source>
</reference>
<feature type="transmembrane region" description="Helical" evidence="1">
    <location>
        <begin position="258"/>
        <end position="290"/>
    </location>
</feature>
<dbReference type="KEGG" id="ota:OT_ostta03g05310"/>
<evidence type="ECO:0000313" key="2">
    <source>
        <dbReference type="EMBL" id="CAL53176.1"/>
    </source>
</evidence>
<accession>Q01BY2</accession>
<name>Q01BY2_OSTTA</name>
<reference evidence="2 4" key="1">
    <citation type="journal article" date="2006" name="Proc. Natl. Acad. Sci. U.S.A.">
        <title>Genome analysis of the smallest free-living eukaryote Ostreococcus tauri unveils many unique features.</title>
        <authorList>
            <person name="Derelle E."/>
            <person name="Ferraz C."/>
            <person name="Rombauts S."/>
            <person name="Rouze P."/>
            <person name="Worden A.Z."/>
            <person name="Robbens S."/>
            <person name="Partensky F."/>
            <person name="Degroeve S."/>
            <person name="Echeynie S."/>
            <person name="Cooke R."/>
            <person name="Saeys Y."/>
            <person name="Wuyts J."/>
            <person name="Jabbari K."/>
            <person name="Bowler C."/>
            <person name="Panaud O."/>
            <person name="Piegu B."/>
            <person name="Ball S.G."/>
            <person name="Ral J.-P."/>
            <person name="Bouget F.-Y."/>
            <person name="Piganeau G."/>
            <person name="De Baets B."/>
            <person name="Picard A."/>
            <person name="Delseny M."/>
            <person name="Demaille J."/>
            <person name="Van de Peer Y."/>
            <person name="Moreau H."/>
        </authorList>
    </citation>
    <scope>NUCLEOTIDE SEQUENCE [LARGE SCALE GENOMIC DNA]</scope>
    <source>
        <strain evidence="2 4">OTTH0595</strain>
    </source>
</reference>
<gene>
    <name evidence="3" type="ORF">BE221DRAFT_118589</name>
    <name evidence="2" type="ORF">OT_ostta03g05310</name>
</gene>
<dbReference type="OMA" id="LNTAYVM"/>
<feature type="transmembrane region" description="Helical" evidence="1">
    <location>
        <begin position="197"/>
        <end position="215"/>
    </location>
</feature>
<dbReference type="Proteomes" id="UP000195557">
    <property type="component" value="Unassembled WGS sequence"/>
</dbReference>
<feature type="transmembrane region" description="Helical" evidence="1">
    <location>
        <begin position="12"/>
        <end position="32"/>
    </location>
</feature>
<organism evidence="2 4">
    <name type="scientific">Ostreococcus tauri</name>
    <name type="common">Marine green alga</name>
    <dbReference type="NCBI Taxonomy" id="70448"/>
    <lineage>
        <taxon>Eukaryota</taxon>
        <taxon>Viridiplantae</taxon>
        <taxon>Chlorophyta</taxon>
        <taxon>Mamiellophyceae</taxon>
        <taxon>Mamiellales</taxon>
        <taxon>Bathycoccaceae</taxon>
        <taxon>Ostreococcus</taxon>
    </lineage>
</organism>
<dbReference type="Proteomes" id="UP000009170">
    <property type="component" value="Unassembled WGS sequence"/>
</dbReference>
<keyword evidence="1" id="KW-0472">Membrane</keyword>
<reference evidence="3" key="3">
    <citation type="submission" date="2017-04" db="EMBL/GenBank/DDBJ databases">
        <title>Population genomics of picophytoplankton unveils novel chromosome hypervariability.</title>
        <authorList>
            <consortium name="DOE Joint Genome Institute"/>
            <person name="Blanc-Mathieu R."/>
            <person name="Krasovec M."/>
            <person name="Hebrard M."/>
            <person name="Yau S."/>
            <person name="Desgranges E."/>
            <person name="Martin J."/>
            <person name="Schackwitz W."/>
            <person name="Kuo A."/>
            <person name="Salin G."/>
            <person name="Donnadieu C."/>
            <person name="Desdevises Y."/>
            <person name="Sanchez-Ferandin S."/>
            <person name="Moreau H."/>
            <person name="Rivals E."/>
            <person name="Grigoriev I.V."/>
            <person name="Grimsley N."/>
            <person name="Eyre-Walker A."/>
            <person name="Piganeau G."/>
        </authorList>
    </citation>
    <scope>NUCLEOTIDE SEQUENCE [LARGE SCALE GENOMIC DNA]</scope>
    <source>
        <strain evidence="3">RCC 1115</strain>
    </source>
</reference>
<keyword evidence="4" id="KW-1185">Reference proteome</keyword>
<evidence type="ECO:0000256" key="1">
    <source>
        <dbReference type="SAM" id="Phobius"/>
    </source>
</evidence>
<evidence type="ECO:0000313" key="3">
    <source>
        <dbReference type="EMBL" id="OUS44106.1"/>
    </source>
</evidence>
<accession>A0A1Y5I3M4</accession>
<dbReference type="GeneID" id="9832960"/>
<dbReference type="InParanoid" id="Q01BY2"/>
<dbReference type="EMBL" id="CAID01000003">
    <property type="protein sequence ID" value="CAL53176.1"/>
    <property type="molecule type" value="Genomic_DNA"/>
</dbReference>